<dbReference type="SUPFAM" id="SSF52540">
    <property type="entry name" value="P-loop containing nucleoside triphosphate hydrolases"/>
    <property type="match status" value="1"/>
</dbReference>
<dbReference type="InterPro" id="IPR007831">
    <property type="entry name" value="T2SS_GspE_N"/>
</dbReference>
<dbReference type="AlphaFoldDB" id="A0A3N1ULS6"/>
<dbReference type="Gene3D" id="1.10.40.70">
    <property type="match status" value="1"/>
</dbReference>
<dbReference type="PANTHER" id="PTHR30258">
    <property type="entry name" value="TYPE II SECRETION SYSTEM PROTEIN GSPE-RELATED"/>
    <property type="match status" value="1"/>
</dbReference>
<evidence type="ECO:0000256" key="1">
    <source>
        <dbReference type="ARBA" id="ARBA00006611"/>
    </source>
</evidence>
<dbReference type="SUPFAM" id="SSF160246">
    <property type="entry name" value="EspE N-terminal domain-like"/>
    <property type="match status" value="1"/>
</dbReference>
<gene>
    <name evidence="5" type="ORF">EDC27_2550</name>
</gene>
<dbReference type="Proteomes" id="UP000276223">
    <property type="component" value="Unassembled WGS sequence"/>
</dbReference>
<evidence type="ECO:0000259" key="4">
    <source>
        <dbReference type="PROSITE" id="PS00662"/>
    </source>
</evidence>
<dbReference type="Pfam" id="PF00437">
    <property type="entry name" value="T2SSE"/>
    <property type="match status" value="1"/>
</dbReference>
<dbReference type="Gene3D" id="3.30.450.90">
    <property type="match status" value="1"/>
</dbReference>
<dbReference type="PROSITE" id="PS00662">
    <property type="entry name" value="T2SP_E"/>
    <property type="match status" value="1"/>
</dbReference>
<dbReference type="InterPro" id="IPR003593">
    <property type="entry name" value="AAA+_ATPase"/>
</dbReference>
<organism evidence="5 6">
    <name type="scientific">Desulfosoma caldarium</name>
    <dbReference type="NCBI Taxonomy" id="610254"/>
    <lineage>
        <taxon>Bacteria</taxon>
        <taxon>Pseudomonadati</taxon>
        <taxon>Thermodesulfobacteriota</taxon>
        <taxon>Syntrophobacteria</taxon>
        <taxon>Syntrophobacterales</taxon>
        <taxon>Syntrophobacteraceae</taxon>
        <taxon>Desulfosoma</taxon>
    </lineage>
</organism>
<dbReference type="SMART" id="SM00382">
    <property type="entry name" value="AAA"/>
    <property type="match status" value="1"/>
</dbReference>
<comment type="caution">
    <text evidence="5">The sequence shown here is derived from an EMBL/GenBank/DDBJ whole genome shotgun (WGS) entry which is preliminary data.</text>
</comment>
<keyword evidence="2" id="KW-0547">Nucleotide-binding</keyword>
<keyword evidence="6" id="KW-1185">Reference proteome</keyword>
<feature type="domain" description="Bacterial type II secretion system protein E" evidence="4">
    <location>
        <begin position="373"/>
        <end position="387"/>
    </location>
</feature>
<name>A0A3N1ULS6_9BACT</name>
<dbReference type="GO" id="GO:0005524">
    <property type="term" value="F:ATP binding"/>
    <property type="evidence" value="ECO:0007669"/>
    <property type="project" value="UniProtKB-KW"/>
</dbReference>
<dbReference type="Pfam" id="PF05157">
    <property type="entry name" value="MshEN"/>
    <property type="match status" value="1"/>
</dbReference>
<dbReference type="RefSeq" id="WP_123291017.1">
    <property type="nucleotide sequence ID" value="NZ_RJVA01000014.1"/>
</dbReference>
<dbReference type="EMBL" id="RJVA01000014">
    <property type="protein sequence ID" value="ROQ90668.1"/>
    <property type="molecule type" value="Genomic_DNA"/>
</dbReference>
<dbReference type="GO" id="GO:0016887">
    <property type="term" value="F:ATP hydrolysis activity"/>
    <property type="evidence" value="ECO:0007669"/>
    <property type="project" value="TreeGrafter"/>
</dbReference>
<evidence type="ECO:0000313" key="6">
    <source>
        <dbReference type="Proteomes" id="UP000276223"/>
    </source>
</evidence>
<comment type="similarity">
    <text evidence="1">Belongs to the GSP E family.</text>
</comment>
<dbReference type="InterPro" id="IPR027417">
    <property type="entry name" value="P-loop_NTPase"/>
</dbReference>
<sequence length="550" mass="60967">MDTAQAPKKPIGQLLKEKGYLKEEQIDFALREQKATGERLGEVLTRLGIVTEFEMAEVLADQVGLPFWDPRGVVPESRALLKIPPGFARDRTVLPFKLTDGVLHVAVGDPMDRGLRDGLASFVGSRFKAYVGPSAEIRKLAERHYHFLQNPPEQNVQNLQSRLATNPNAAFSMDELWADLLNYAILHRATDVHLSPTDQTTRFFTRIDGFLDLAFVFPLSIHQRLVSALKARAGMDISEQRLPQDGRWRFEFMGEIYDLRISTVRSPFGENLVIRLLPTQAVVFPLGSLGFSPEEVQAMEALFRKPYGMVLISGPTGSGKTTTLYGALRMLDVIHLNVLTAEDPVEYRFPLIRQTQVAEDIGYDFADAVRHFLRQDPDVILIGEIRDEKTATMALRAALTGHLVLSTVHANNAVAVIARLRDMNVSADVLAATLLGSTAQRLVRKVCPFCRAPYRPDGKLLARYGLSADRDYLHGTGCEACRGRGYLGRTAVTEILQVSDACRALIAEGKSLQEFLNLLAAEGFQSMRHSAAQKIATGQTTVEEAERVLG</sequence>
<dbReference type="InterPro" id="IPR037257">
    <property type="entry name" value="T2SS_E_N_sf"/>
</dbReference>
<dbReference type="Gene3D" id="3.30.300.160">
    <property type="entry name" value="Type II secretion system, protein E, N-terminal domain"/>
    <property type="match status" value="1"/>
</dbReference>
<accession>A0A3N1ULS6</accession>
<keyword evidence="3" id="KW-0067">ATP-binding</keyword>
<dbReference type="GO" id="GO:0005886">
    <property type="term" value="C:plasma membrane"/>
    <property type="evidence" value="ECO:0007669"/>
    <property type="project" value="TreeGrafter"/>
</dbReference>
<evidence type="ECO:0000256" key="3">
    <source>
        <dbReference type="ARBA" id="ARBA00022840"/>
    </source>
</evidence>
<protein>
    <submittedName>
        <fullName evidence="5">General secretion pathway protein E/type IV pilus assembly protein PilB</fullName>
    </submittedName>
</protein>
<dbReference type="PANTHER" id="PTHR30258:SF2">
    <property type="entry name" value="COMG OPERON PROTEIN 1"/>
    <property type="match status" value="1"/>
</dbReference>
<dbReference type="CDD" id="cd01129">
    <property type="entry name" value="PulE-GspE-like"/>
    <property type="match status" value="1"/>
</dbReference>
<dbReference type="InterPro" id="IPR001482">
    <property type="entry name" value="T2SS/T4SS_dom"/>
</dbReference>
<reference evidence="5 6" key="1">
    <citation type="submission" date="2018-11" db="EMBL/GenBank/DDBJ databases">
        <title>Genomic Encyclopedia of Type Strains, Phase IV (KMG-IV): sequencing the most valuable type-strain genomes for metagenomic binning, comparative biology and taxonomic classification.</title>
        <authorList>
            <person name="Goeker M."/>
        </authorList>
    </citation>
    <scope>NUCLEOTIDE SEQUENCE [LARGE SCALE GENOMIC DNA]</scope>
    <source>
        <strain evidence="5 6">DSM 22027</strain>
    </source>
</reference>
<evidence type="ECO:0000313" key="5">
    <source>
        <dbReference type="EMBL" id="ROQ90668.1"/>
    </source>
</evidence>
<evidence type="ECO:0000256" key="2">
    <source>
        <dbReference type="ARBA" id="ARBA00022741"/>
    </source>
</evidence>
<dbReference type="Gene3D" id="3.40.50.300">
    <property type="entry name" value="P-loop containing nucleotide triphosphate hydrolases"/>
    <property type="match status" value="1"/>
</dbReference>
<dbReference type="OrthoDB" id="9805147at2"/>
<proteinExistence type="inferred from homology"/>